<proteinExistence type="predicted"/>
<reference evidence="3" key="1">
    <citation type="submission" date="2020-05" db="EMBL/GenBank/DDBJ databases">
        <authorList>
            <person name="Chiriac C."/>
            <person name="Salcher M."/>
            <person name="Ghai R."/>
            <person name="Kavagutti S V."/>
        </authorList>
    </citation>
    <scope>NUCLEOTIDE SEQUENCE</scope>
</reference>
<dbReference type="PRINTS" id="PR00332">
    <property type="entry name" value="HISTRIAD"/>
</dbReference>
<dbReference type="PANTHER" id="PTHR46648">
    <property type="entry name" value="HIT FAMILY PROTEIN 1"/>
    <property type="match status" value="1"/>
</dbReference>
<organism evidence="3">
    <name type="scientific">freshwater metagenome</name>
    <dbReference type="NCBI Taxonomy" id="449393"/>
    <lineage>
        <taxon>unclassified sequences</taxon>
        <taxon>metagenomes</taxon>
        <taxon>ecological metagenomes</taxon>
    </lineage>
</organism>
<dbReference type="EMBL" id="CAEZWB010000022">
    <property type="protein sequence ID" value="CAB4642183.1"/>
    <property type="molecule type" value="Genomic_DNA"/>
</dbReference>
<gene>
    <name evidence="2" type="ORF">UFOPK2166_00300</name>
    <name evidence="3" type="ORF">UFOPK2872_00861</name>
</gene>
<dbReference type="PROSITE" id="PS51084">
    <property type="entry name" value="HIT_2"/>
    <property type="match status" value="1"/>
</dbReference>
<evidence type="ECO:0000313" key="2">
    <source>
        <dbReference type="EMBL" id="CAB4642183.1"/>
    </source>
</evidence>
<dbReference type="AlphaFoldDB" id="A0A6J6V4M3"/>
<dbReference type="GO" id="GO:0009117">
    <property type="term" value="P:nucleotide metabolic process"/>
    <property type="evidence" value="ECO:0007669"/>
    <property type="project" value="TreeGrafter"/>
</dbReference>
<evidence type="ECO:0000259" key="1">
    <source>
        <dbReference type="PROSITE" id="PS51084"/>
    </source>
</evidence>
<dbReference type="GO" id="GO:0003824">
    <property type="term" value="F:catalytic activity"/>
    <property type="evidence" value="ECO:0007669"/>
    <property type="project" value="InterPro"/>
</dbReference>
<protein>
    <submittedName>
        <fullName evidence="3">Unannotated protein</fullName>
    </submittedName>
</protein>
<dbReference type="PANTHER" id="PTHR46648:SF1">
    <property type="entry name" value="ADENOSINE 5'-MONOPHOSPHORAMIDASE HNT1"/>
    <property type="match status" value="1"/>
</dbReference>
<accession>A0A6J6V4M3</accession>
<feature type="domain" description="HIT" evidence="1">
    <location>
        <begin position="4"/>
        <end position="107"/>
    </location>
</feature>
<dbReference type="InterPro" id="IPR011146">
    <property type="entry name" value="HIT-like"/>
</dbReference>
<dbReference type="Pfam" id="PF01230">
    <property type="entry name" value="HIT"/>
    <property type="match status" value="1"/>
</dbReference>
<evidence type="ECO:0000313" key="3">
    <source>
        <dbReference type="EMBL" id="CAB4766035.1"/>
    </source>
</evidence>
<dbReference type="InterPro" id="IPR001310">
    <property type="entry name" value="Histidine_triad_HIT"/>
</dbReference>
<dbReference type="InterPro" id="IPR036265">
    <property type="entry name" value="HIT-like_sf"/>
</dbReference>
<dbReference type="EMBL" id="CAEZZM010000101">
    <property type="protein sequence ID" value="CAB4766035.1"/>
    <property type="molecule type" value="Genomic_DNA"/>
</dbReference>
<dbReference type="Gene3D" id="3.30.428.10">
    <property type="entry name" value="HIT-like"/>
    <property type="match status" value="1"/>
</dbReference>
<name>A0A6J6V4M3_9ZZZZ</name>
<dbReference type="SUPFAM" id="SSF54197">
    <property type="entry name" value="HIT-like"/>
    <property type="match status" value="1"/>
</dbReference>
<sequence>MPTLFTNIINGQIPAKFVYRDDQCVAFMSINPITTGHALVVPILEVDQWTDLPVDLSQHLFQIATNIGNAQKRAFGCKRAGLIIAGFEVNHCHLHVIPTNSIDDLSFANAADHVDGQLLQETSDKIARHLHA</sequence>